<dbReference type="GO" id="GO:0020037">
    <property type="term" value="F:heme binding"/>
    <property type="evidence" value="ECO:0007669"/>
    <property type="project" value="InterPro"/>
</dbReference>
<dbReference type="Pfam" id="PF00664">
    <property type="entry name" value="ABC_membrane"/>
    <property type="match status" value="2"/>
</dbReference>
<keyword evidence="4 11" id="KW-0812">Transmembrane</keyword>
<dbReference type="CDD" id="cd11058">
    <property type="entry name" value="CYP60B-like"/>
    <property type="match status" value="1"/>
</dbReference>
<feature type="domain" description="ABC transmembrane type-1" evidence="13">
    <location>
        <begin position="510"/>
        <end position="784"/>
    </location>
</feature>
<dbReference type="OrthoDB" id="6500128at2759"/>
<proteinExistence type="inferred from homology"/>
<comment type="subcellular location">
    <subcellularLocation>
        <location evidence="1">Membrane</location>
        <topology evidence="1">Multi-pass membrane protein</topology>
    </subcellularLocation>
</comment>
<dbReference type="Gene3D" id="1.20.1560.10">
    <property type="entry name" value="ABC transporter type 1, transmembrane domain"/>
    <property type="match status" value="1"/>
</dbReference>
<dbReference type="InterPro" id="IPR011527">
    <property type="entry name" value="ABC1_TM_dom"/>
</dbReference>
<dbReference type="PROSITE" id="PS00211">
    <property type="entry name" value="ABC_TRANSPORTER_1"/>
    <property type="match status" value="2"/>
</dbReference>
<dbReference type="GO" id="GO:0015421">
    <property type="term" value="F:ABC-type oligopeptide transporter activity"/>
    <property type="evidence" value="ECO:0007669"/>
    <property type="project" value="TreeGrafter"/>
</dbReference>
<evidence type="ECO:0000256" key="7">
    <source>
        <dbReference type="ARBA" id="ARBA00022989"/>
    </source>
</evidence>
<dbReference type="InterPro" id="IPR036396">
    <property type="entry name" value="Cyt_P450_sf"/>
</dbReference>
<dbReference type="GO" id="GO:0044283">
    <property type="term" value="P:small molecule biosynthetic process"/>
    <property type="evidence" value="ECO:0007669"/>
    <property type="project" value="UniProtKB-ARBA"/>
</dbReference>
<dbReference type="SUPFAM" id="SSF52540">
    <property type="entry name" value="P-loop containing nucleoside triphosphate hydrolases"/>
    <property type="match status" value="2"/>
</dbReference>
<comment type="caution">
    <text evidence="14">The sequence shown here is derived from an EMBL/GenBank/DDBJ whole genome shotgun (WGS) entry which is preliminary data.</text>
</comment>
<dbReference type="GO" id="GO:0005743">
    <property type="term" value="C:mitochondrial inner membrane"/>
    <property type="evidence" value="ECO:0007669"/>
    <property type="project" value="TreeGrafter"/>
</dbReference>
<name>A0A8H6Q5D3_9EURO</name>
<feature type="transmembrane region" description="Helical" evidence="11">
    <location>
        <begin position="1274"/>
        <end position="1300"/>
    </location>
</feature>
<keyword evidence="8 11" id="KW-0472">Membrane</keyword>
<sequence length="1727" mass="190251">MVLVAMSLPSGSFPEFSYPVVPFPVIAVILVPCLVLLAIQLVPKGPVIKGVPGSFVDLYLCGVSPYPAYKNRISHAQIGTKLAFISGRSAHSFLSLHQSYGNIVRFAPGQATTNTVKALRQIYGSGTAKGATFLKTGFYKNISRRNIFTAADPVYHASVRKLFGPSFTPGSMHVHAGVIRECILRLHEVIRGKIETKDTLSLNELLYCHSVDTVSEVLIGKPLGCLKRGKPYFWTEQLPRIFYWATIRDQFEGSGVPTAIKWLLRRLLRKGIRLRSEQARMRLINEQLRASHTRRDIMVEVMERSGGSDLPEAEIAENFSAIMLAGFHTTQNALCAVIYLVLTHPDVHVKLVQELQAAFASAEDISGDMAAQLPYLNAVITEALRLYPPVPLGGPRVSPGAYVDGAYIPAGTEICTSLFALHHNSEYFRCPYEFIPERWTEPGSTDRKEAVQPFLVGSRACIAKYFAKQMLQLTLAGFFLEFEAEYVGKVKDWQRQSRCYAFWEVPDLKVLFGNLTSTFQDIVSKQITYAHFHHELTRYVVYFVYLAIGEFTTIYLATVGFIYTGDHIVQQIRVEYLRAILRQNIAFFDTLGAGEITTRITADTNLIQDGISEKVGLALTGLSTFVTAFIIAYIKSWKLALICSATLVALLLIMGGCSTAMLGFNKRALASQGQGASLAEDILDSIRTVVAFDAQETLAAKYEKHLKDAERPGMRAQMIFGLMVGALLCVMYLNYGLGFWMGSRFLVDDGSHVKAGDVLTILMAIILGSYNLGNIAPNTQALSTAVAAATKLYSTIDRQSPLDASLDKGITLGHVRGNIVLQNIRHVYPSRPEVIVAHDLSVYISAGKTTAFVGPSGSGKSTIIGLIERFYNPVAGNIWLDGQNIEHLNLRWLRQQMSLVSQEPRLFASTIAENIRVGLIGSQHEHDPPQLIQKRIEDAARMANAHDFIMALPDGYATNIAGFSLSGGQKQRIAIARAIVKDPKILLLDEATSALDTKSEGLVQAALDKASQGRTTVVIAHRLSTIKEAHNIVVLSNGCIVEQGSHGRLMDKKGVYYGMVKAQQIKKRLTRMSLMPRTPMQTFFFDMAYPTDDDVSEYEHRDDASDVGLKTGEKLKQRMSRMSISALPVHLQRAKAVSYSLWTLFKFLASFNRPEWPLLGLGLGASILAGGIQPSQAVLFAKAVSTLSLPPWEYPKLRHDASFWSLMFLMLGLITFLLYACQGSLFAYCSEKMVYRARSQAFRVMLHQDIAFFDEPEHTTGALTATLSAETKQLAGISGVTLGTLLIVSVNLVASLGIALIMGWKLALVCISAVPVLLLCGFIRVWMLDKFQRRAKAAYQQSASSACEAASAIRTVASLTMEGEILNSYQTQLQHQLKRDILPIVKSSLLYASSQALPFLCMALGFWYGGALLGHGEYSLFQFYVCFSEVIFGAQAAGTVFSHAPDMGKAKHAAGEFKRLFSSETMKSKSGAARQKYQPDVRGLIEFRDVSFRYPSRLDQPILRRLNLTVKTGQFVALVGASGSGKSTIISLLERFYNPMTGGIYIDGRNIAAWDLTSYRSHLALVSQEPALFQGTIRENILLGSTRPYTSENDLINACKDANIYDFIISLPQGFETIVGTKGGMLSGGQKQRIAIARALIRDPRILLLDEATSALDSESEKVVQAALDAAAQGRTTIAVAHRLSTIQRADVIYVLDQGEVVESGTHDALLRKRGRYFELVNLQNLA</sequence>
<dbReference type="EMBL" id="JACBAE010001308">
    <property type="protein sequence ID" value="KAF7166129.1"/>
    <property type="molecule type" value="Genomic_DNA"/>
</dbReference>
<dbReference type="SMART" id="SM00382">
    <property type="entry name" value="AAA"/>
    <property type="match status" value="2"/>
</dbReference>
<dbReference type="GO" id="GO:0016705">
    <property type="term" value="F:oxidoreductase activity, acting on paired donors, with incorporation or reduction of molecular oxygen"/>
    <property type="evidence" value="ECO:0007669"/>
    <property type="project" value="InterPro"/>
</dbReference>
<keyword evidence="10" id="KW-0479">Metal-binding</keyword>
<evidence type="ECO:0000256" key="9">
    <source>
        <dbReference type="ARBA" id="ARBA00049740"/>
    </source>
</evidence>
<evidence type="ECO:0000256" key="5">
    <source>
        <dbReference type="ARBA" id="ARBA00022741"/>
    </source>
</evidence>
<feature type="domain" description="ABC transmembrane type-1" evidence="13">
    <location>
        <begin position="1161"/>
        <end position="1449"/>
    </location>
</feature>
<dbReference type="InterPro" id="IPR001128">
    <property type="entry name" value="Cyt_P450"/>
</dbReference>
<gene>
    <name evidence="14" type="ORF">CNMCM5623_010006</name>
</gene>
<dbReference type="FunFam" id="1.20.1560.10:FF:000102">
    <property type="entry name" value="ABC multidrug transporter Mdr1"/>
    <property type="match status" value="1"/>
</dbReference>
<feature type="transmembrane region" description="Helical" evidence="11">
    <location>
        <begin position="755"/>
        <end position="773"/>
    </location>
</feature>
<protein>
    <recommendedName>
        <fullName evidence="9">ABC multidrug transporter MDR2</fullName>
    </recommendedName>
</protein>
<feature type="transmembrane region" description="Helical" evidence="11">
    <location>
        <begin position="639"/>
        <end position="664"/>
    </location>
</feature>
<dbReference type="InterPro" id="IPR036640">
    <property type="entry name" value="ABC1_TM_sf"/>
</dbReference>
<dbReference type="InterPro" id="IPR039421">
    <property type="entry name" value="Type_1_exporter"/>
</dbReference>
<dbReference type="InterPro" id="IPR003439">
    <property type="entry name" value="ABC_transporter-like_ATP-bd"/>
</dbReference>
<dbReference type="FunFam" id="1.20.1560.10:FF:000009">
    <property type="entry name" value="ABC transporter B family member 1"/>
    <property type="match status" value="1"/>
</dbReference>
<dbReference type="GO" id="GO:0016887">
    <property type="term" value="F:ATP hydrolysis activity"/>
    <property type="evidence" value="ECO:0007669"/>
    <property type="project" value="InterPro"/>
</dbReference>
<accession>A0A8H6Q5D3</accession>
<evidence type="ECO:0000256" key="8">
    <source>
        <dbReference type="ARBA" id="ARBA00023136"/>
    </source>
</evidence>
<evidence type="ECO:0000256" key="10">
    <source>
        <dbReference type="PIRSR" id="PIRSR602401-1"/>
    </source>
</evidence>
<dbReference type="PROSITE" id="PS50929">
    <property type="entry name" value="ABC_TM1F"/>
    <property type="match status" value="2"/>
</dbReference>
<comment type="similarity">
    <text evidence="2">Belongs to the ABC transporter superfamily. ABCB family. Multidrug resistance exporter (TC 3.A.1.201) subfamily.</text>
</comment>
<dbReference type="FunFam" id="3.40.50.300:FF:000913">
    <property type="entry name" value="ABC multidrug transporter SitT"/>
    <property type="match status" value="1"/>
</dbReference>
<dbReference type="InterPro" id="IPR017871">
    <property type="entry name" value="ABC_transporter-like_CS"/>
</dbReference>
<keyword evidence="10" id="KW-0349">Heme</keyword>
<evidence type="ECO:0000259" key="13">
    <source>
        <dbReference type="PROSITE" id="PS50929"/>
    </source>
</evidence>
<dbReference type="Proteomes" id="UP000654922">
    <property type="component" value="Unassembled WGS sequence"/>
</dbReference>
<feature type="transmembrane region" description="Helical" evidence="11">
    <location>
        <begin position="1201"/>
        <end position="1228"/>
    </location>
</feature>
<dbReference type="GO" id="GO:0005506">
    <property type="term" value="F:iron ion binding"/>
    <property type="evidence" value="ECO:0007669"/>
    <property type="project" value="InterPro"/>
</dbReference>
<evidence type="ECO:0000256" key="11">
    <source>
        <dbReference type="SAM" id="Phobius"/>
    </source>
</evidence>
<dbReference type="Gene3D" id="3.40.50.300">
    <property type="entry name" value="P-loop containing nucleotide triphosphate hydrolases"/>
    <property type="match status" value="2"/>
</dbReference>
<dbReference type="PANTHER" id="PTHR43394">
    <property type="entry name" value="ATP-DEPENDENT PERMEASE MDL1, MITOCHONDRIAL"/>
    <property type="match status" value="1"/>
</dbReference>
<feature type="domain" description="ABC transporter" evidence="12">
    <location>
        <begin position="819"/>
        <end position="1062"/>
    </location>
</feature>
<dbReference type="InterPro" id="IPR027417">
    <property type="entry name" value="P-loop_NTPase"/>
</dbReference>
<reference evidence="14" key="1">
    <citation type="submission" date="2020-06" db="EMBL/GenBank/DDBJ databases">
        <title>Draft genome sequences of strains closely related to Aspergillus parafelis and Aspergillus hiratsukae.</title>
        <authorList>
            <person name="Dos Santos R.A.C."/>
            <person name="Rivero-Menendez O."/>
            <person name="Steenwyk J.L."/>
            <person name="Mead M.E."/>
            <person name="Goldman G.H."/>
            <person name="Alastruey-Izquierdo A."/>
            <person name="Rokas A."/>
        </authorList>
    </citation>
    <scope>NUCLEOTIDE SEQUENCE</scope>
    <source>
        <strain evidence="14">CNM-CM5623</strain>
    </source>
</reference>
<evidence type="ECO:0000256" key="2">
    <source>
        <dbReference type="ARBA" id="ARBA00007577"/>
    </source>
</evidence>
<evidence type="ECO:0000256" key="1">
    <source>
        <dbReference type="ARBA" id="ARBA00004141"/>
    </source>
</evidence>
<dbReference type="GO" id="GO:0090374">
    <property type="term" value="P:oligopeptide export from mitochondrion"/>
    <property type="evidence" value="ECO:0007669"/>
    <property type="project" value="TreeGrafter"/>
</dbReference>
<dbReference type="SUPFAM" id="SSF90123">
    <property type="entry name" value="ABC transporter transmembrane region"/>
    <property type="match status" value="2"/>
</dbReference>
<dbReference type="InterPro" id="IPR002401">
    <property type="entry name" value="Cyt_P450_E_grp-I"/>
</dbReference>
<dbReference type="GO" id="GO:0005524">
    <property type="term" value="F:ATP binding"/>
    <property type="evidence" value="ECO:0007669"/>
    <property type="project" value="UniProtKB-KW"/>
</dbReference>
<feature type="transmembrane region" description="Helical" evidence="11">
    <location>
        <begin position="1306"/>
        <end position="1326"/>
    </location>
</feature>
<evidence type="ECO:0000313" key="15">
    <source>
        <dbReference type="Proteomes" id="UP000654922"/>
    </source>
</evidence>
<dbReference type="FunFam" id="1.10.630.10:FF:000132">
    <property type="entry name" value="Benzoate 4-monooxygenase cytochrome P450"/>
    <property type="match status" value="1"/>
</dbReference>
<feature type="domain" description="ABC transporter" evidence="12">
    <location>
        <begin position="1485"/>
        <end position="1723"/>
    </location>
</feature>
<evidence type="ECO:0000256" key="6">
    <source>
        <dbReference type="ARBA" id="ARBA00022840"/>
    </source>
</evidence>
<feature type="transmembrane region" description="Helical" evidence="11">
    <location>
        <begin position="615"/>
        <end position="633"/>
    </location>
</feature>
<dbReference type="InterPro" id="IPR003593">
    <property type="entry name" value="AAA+_ATPase"/>
</dbReference>
<organism evidence="14 15">
    <name type="scientific">Aspergillus felis</name>
    <dbReference type="NCBI Taxonomy" id="1287682"/>
    <lineage>
        <taxon>Eukaryota</taxon>
        <taxon>Fungi</taxon>
        <taxon>Dikarya</taxon>
        <taxon>Ascomycota</taxon>
        <taxon>Pezizomycotina</taxon>
        <taxon>Eurotiomycetes</taxon>
        <taxon>Eurotiomycetidae</taxon>
        <taxon>Eurotiales</taxon>
        <taxon>Aspergillaceae</taxon>
        <taxon>Aspergillus</taxon>
        <taxon>Aspergillus subgen. Fumigati</taxon>
    </lineage>
</organism>
<keyword evidence="6" id="KW-0067">ATP-binding</keyword>
<dbReference type="Pfam" id="PF00005">
    <property type="entry name" value="ABC_tran"/>
    <property type="match status" value="2"/>
</dbReference>
<keyword evidence="5" id="KW-0547">Nucleotide-binding</keyword>
<dbReference type="GO" id="GO:0004497">
    <property type="term" value="F:monooxygenase activity"/>
    <property type="evidence" value="ECO:0007669"/>
    <property type="project" value="InterPro"/>
</dbReference>
<dbReference type="PROSITE" id="PS50893">
    <property type="entry name" value="ABC_TRANSPORTER_2"/>
    <property type="match status" value="2"/>
</dbReference>
<dbReference type="SUPFAM" id="SSF48264">
    <property type="entry name" value="Cytochrome P450"/>
    <property type="match status" value="1"/>
</dbReference>
<evidence type="ECO:0000259" key="12">
    <source>
        <dbReference type="PROSITE" id="PS50893"/>
    </source>
</evidence>
<feature type="transmembrane region" description="Helical" evidence="11">
    <location>
        <begin position="716"/>
        <end position="735"/>
    </location>
</feature>
<dbReference type="Pfam" id="PF00067">
    <property type="entry name" value="p450"/>
    <property type="match status" value="1"/>
</dbReference>
<dbReference type="PANTHER" id="PTHR43394:SF1">
    <property type="entry name" value="ATP-BINDING CASSETTE SUB-FAMILY B MEMBER 10, MITOCHONDRIAL"/>
    <property type="match status" value="1"/>
</dbReference>
<dbReference type="FunFam" id="3.40.50.300:FF:000205">
    <property type="entry name" value="ABC transporter B family member 4"/>
    <property type="match status" value="1"/>
</dbReference>
<dbReference type="CDD" id="cd18578">
    <property type="entry name" value="ABC_6TM_Pgp_ABCB1_D2_like"/>
    <property type="match status" value="1"/>
</dbReference>
<evidence type="ECO:0000256" key="4">
    <source>
        <dbReference type="ARBA" id="ARBA00022692"/>
    </source>
</evidence>
<feature type="transmembrane region" description="Helical" evidence="11">
    <location>
        <begin position="1156"/>
        <end position="1181"/>
    </location>
</feature>
<evidence type="ECO:0000313" key="14">
    <source>
        <dbReference type="EMBL" id="KAF7166129.1"/>
    </source>
</evidence>
<keyword evidence="7 11" id="KW-1133">Transmembrane helix</keyword>
<dbReference type="CDD" id="cd18577">
    <property type="entry name" value="ABC_6TM_Pgp_ABCB1_D1_like"/>
    <property type="match status" value="1"/>
</dbReference>
<comment type="cofactor">
    <cofactor evidence="10">
        <name>heme</name>
        <dbReference type="ChEBI" id="CHEBI:30413"/>
    </cofactor>
</comment>
<keyword evidence="3" id="KW-0813">Transport</keyword>
<evidence type="ECO:0000256" key="3">
    <source>
        <dbReference type="ARBA" id="ARBA00022448"/>
    </source>
</evidence>
<dbReference type="Gene3D" id="1.10.630.10">
    <property type="entry name" value="Cytochrome P450"/>
    <property type="match status" value="1"/>
</dbReference>
<feature type="binding site" description="axial binding residue" evidence="10">
    <location>
        <position position="461"/>
    </location>
    <ligand>
        <name>heme</name>
        <dbReference type="ChEBI" id="CHEBI:30413"/>
    </ligand>
    <ligandPart>
        <name>Fe</name>
        <dbReference type="ChEBI" id="CHEBI:18248"/>
    </ligandPart>
</feature>
<dbReference type="CDD" id="cd03249">
    <property type="entry name" value="ABC_MTABC3_MDL1_MDL2"/>
    <property type="match status" value="2"/>
</dbReference>
<dbReference type="PRINTS" id="PR00463">
    <property type="entry name" value="EP450I"/>
</dbReference>
<feature type="transmembrane region" description="Helical" evidence="11">
    <location>
        <begin position="1388"/>
        <end position="1409"/>
    </location>
</feature>
<feature type="transmembrane region" description="Helical" evidence="11">
    <location>
        <begin position="20"/>
        <end position="39"/>
    </location>
</feature>
<keyword evidence="10" id="KW-0408">Iron</keyword>